<keyword evidence="5" id="KW-0812">Transmembrane</keyword>
<dbReference type="AlphaFoldDB" id="A0AAD3HA05"/>
<feature type="transmembrane region" description="Helical" evidence="5">
    <location>
        <begin position="361"/>
        <end position="379"/>
    </location>
</feature>
<comment type="caution">
    <text evidence="7">The sequence shown here is derived from an EMBL/GenBank/DDBJ whole genome shotgun (WGS) entry which is preliminary data.</text>
</comment>
<reference evidence="7 8" key="1">
    <citation type="journal article" date="2021" name="Sci. Rep.">
        <title>The genome of the diatom Chaetoceros tenuissimus carries an ancient integrated fragment of an extant virus.</title>
        <authorList>
            <person name="Hongo Y."/>
            <person name="Kimura K."/>
            <person name="Takaki Y."/>
            <person name="Yoshida Y."/>
            <person name="Baba S."/>
            <person name="Kobayashi G."/>
            <person name="Nagasaki K."/>
            <person name="Hano T."/>
            <person name="Tomaru Y."/>
        </authorList>
    </citation>
    <scope>NUCLEOTIDE SEQUENCE [LARGE SCALE GENOMIC DNA]</scope>
    <source>
        <strain evidence="7 8">NIES-3715</strain>
    </source>
</reference>
<dbReference type="Pfam" id="PF00066">
    <property type="entry name" value="Notch"/>
    <property type="match status" value="1"/>
</dbReference>
<dbReference type="InterPro" id="IPR000800">
    <property type="entry name" value="Notch_dom"/>
</dbReference>
<dbReference type="Proteomes" id="UP001054902">
    <property type="component" value="Unassembled WGS sequence"/>
</dbReference>
<feature type="compositionally biased region" description="Low complexity" evidence="4">
    <location>
        <begin position="115"/>
        <end position="130"/>
    </location>
</feature>
<evidence type="ECO:0000313" key="8">
    <source>
        <dbReference type="Proteomes" id="UP001054902"/>
    </source>
</evidence>
<feature type="domain" description="LNR" evidence="6">
    <location>
        <begin position="430"/>
        <end position="467"/>
    </location>
</feature>
<dbReference type="Gene3D" id="4.10.470.20">
    <property type="match status" value="1"/>
</dbReference>
<feature type="compositionally biased region" description="Acidic residues" evidence="4">
    <location>
        <begin position="136"/>
        <end position="150"/>
    </location>
</feature>
<feature type="compositionally biased region" description="Polar residues" evidence="4">
    <location>
        <begin position="25"/>
        <end position="35"/>
    </location>
</feature>
<evidence type="ECO:0000256" key="5">
    <source>
        <dbReference type="SAM" id="Phobius"/>
    </source>
</evidence>
<dbReference type="PRINTS" id="PR01452">
    <property type="entry name" value="LNOTCHREPEAT"/>
</dbReference>
<proteinExistence type="predicted"/>
<keyword evidence="2" id="KW-1015">Disulfide bond</keyword>
<feature type="transmembrane region" description="Helical" evidence="5">
    <location>
        <begin position="175"/>
        <end position="196"/>
    </location>
</feature>
<dbReference type="SMART" id="SM00004">
    <property type="entry name" value="NL"/>
    <property type="match status" value="4"/>
</dbReference>
<keyword evidence="5" id="KW-0472">Membrane</keyword>
<keyword evidence="5" id="KW-1133">Transmembrane helix</keyword>
<feature type="region of interest" description="Disordered" evidence="4">
    <location>
        <begin position="95"/>
        <end position="151"/>
    </location>
</feature>
<organism evidence="7 8">
    <name type="scientific">Chaetoceros tenuissimus</name>
    <dbReference type="NCBI Taxonomy" id="426638"/>
    <lineage>
        <taxon>Eukaryota</taxon>
        <taxon>Sar</taxon>
        <taxon>Stramenopiles</taxon>
        <taxon>Ochrophyta</taxon>
        <taxon>Bacillariophyta</taxon>
        <taxon>Coscinodiscophyceae</taxon>
        <taxon>Chaetocerotophycidae</taxon>
        <taxon>Chaetocerotales</taxon>
        <taxon>Chaetocerotaceae</taxon>
        <taxon>Chaetoceros</taxon>
    </lineage>
</organism>
<dbReference type="EMBL" id="BLLK01000051">
    <property type="protein sequence ID" value="GFH56117.1"/>
    <property type="molecule type" value="Genomic_DNA"/>
</dbReference>
<gene>
    <name evidence="7" type="ORF">CTEN210_12593</name>
</gene>
<keyword evidence="1" id="KW-0677">Repeat</keyword>
<evidence type="ECO:0000313" key="7">
    <source>
        <dbReference type="EMBL" id="GFH56117.1"/>
    </source>
</evidence>
<name>A0AAD3HA05_9STRA</name>
<sequence length="853" mass="94005">MVFGRKKKDVNNTIDYGDDDYDSSVMASEQTPDEQSSSLDSSALLKLQKQVGELAKLIQTKDQEINELRGNMRSDKSTFSALNAKINKLEKSVSSGKSYDLSSPGKLRAVKEDSSSAMDSSAMDSSAMESSSKEGDFEDDLVESDDESSLEEPMIPFDEDTFSLMMLHPVFSRDWLLAILTVVFQWCFLILIIVNLNSGNEVIFNVAYSVPIEVTVGQYLGIFICVGVQTDILSSVRMIAAMFSAEDYHEIIGEDEPSKMLFFMRIILPMGVKFIGGVLVLICNFITIVSSTNIVDLMKDVAALLIISEITEILFQLAAFGFMGSVLEDHAKEVPETEVEDVFAQESGLLGVKFCRFNPRLIVFLVLVLSMAGTVTLFVSNQINGTYFFTQYPYCTISKRDITRFGDGVCDGGLLNSIECDFDGGDCVNFNLAYPNCEAQEPSKIGDGTCDEVYNNVECKYDGADCCPFGDPARLDELEDGNRLKNQDQCDGGQYSTKKCKYDAGACDSLRSTFPRCDFEEIGNLFDKNDYAPVLGDGICESSVYNNNECGYEFGDCEDCNSLVFNTNLTGDGICHGGWHNSDRCNSDARDCVAFNLRYPRCAIDAERKLDPSKPLRQVPVIGDGVCNSGLYNNADCGFEDGDCLLCNELVDNVTKIGDGVCDGQNYMSLACGRDGGDCAECPYSQLEIGNGWCTTEYNTRECGYDGGDCAEFNSNYQNCAVQFPSLLGNGYCNGGIYNTAECNWDGGDCLEQQQNFNMTSCNVERPDLLGDDVCHGGEYNTEECGWDAGDCLVFNANYPDCKVEFPELIKNGWCSGGEYDTEECKFDGGDCLLSEQEARMIEEQQQTGFFQN</sequence>
<feature type="domain" description="LNR" evidence="6">
    <location>
        <begin position="675"/>
        <end position="711"/>
    </location>
</feature>
<feature type="region of interest" description="Disordered" evidence="4">
    <location>
        <begin position="1"/>
        <end position="42"/>
    </location>
</feature>
<evidence type="ECO:0000256" key="4">
    <source>
        <dbReference type="SAM" id="MobiDB-lite"/>
    </source>
</evidence>
<dbReference type="Gene3D" id="3.30.300.320">
    <property type="match status" value="3"/>
</dbReference>
<accession>A0AAD3HA05</accession>
<evidence type="ECO:0000256" key="1">
    <source>
        <dbReference type="ARBA" id="ARBA00022737"/>
    </source>
</evidence>
<feature type="domain" description="LNR" evidence="6">
    <location>
        <begin position="713"/>
        <end position="751"/>
    </location>
</feature>
<keyword evidence="8" id="KW-1185">Reference proteome</keyword>
<evidence type="ECO:0000259" key="6">
    <source>
        <dbReference type="SMART" id="SM00004"/>
    </source>
</evidence>
<evidence type="ECO:0000256" key="3">
    <source>
        <dbReference type="ARBA" id="ARBA00023180"/>
    </source>
</evidence>
<evidence type="ECO:0000256" key="2">
    <source>
        <dbReference type="ARBA" id="ARBA00023157"/>
    </source>
</evidence>
<protein>
    <recommendedName>
        <fullName evidence="6">LNR domain-containing protein</fullName>
    </recommendedName>
</protein>
<feature type="domain" description="LNR" evidence="6">
    <location>
        <begin position="388"/>
        <end position="428"/>
    </location>
</feature>
<keyword evidence="3" id="KW-0325">Glycoprotein</keyword>
<feature type="transmembrane region" description="Helical" evidence="5">
    <location>
        <begin position="266"/>
        <end position="289"/>
    </location>
</feature>